<feature type="region of interest" description="Disordered" evidence="1">
    <location>
        <begin position="80"/>
        <end position="108"/>
    </location>
</feature>
<sequence>MTGIRRVLILIGLTLAVVVGSSIPASATFAEIVALPQTSIATGTVAAPTSLSVDDWCITTTTTTKRTVYTDPVTGVQTQTAWSQTSSDAASSTNVNSDTSSTTAGPGAYETTTTRIVEDTELYVSMTWTASGSRGVTGYAVAAHLSNGSAYLMARTAGTSMSGHEDADALWYSPRLSVTTLTSYNWTATSAPTRVLSC</sequence>
<dbReference type="AlphaFoldDB" id="A0A543PJN3"/>
<feature type="compositionally biased region" description="Low complexity" evidence="1">
    <location>
        <begin position="91"/>
        <end position="103"/>
    </location>
</feature>
<gene>
    <name evidence="2" type="ORF">FHU33_3763</name>
</gene>
<dbReference type="EMBL" id="VFQE01000001">
    <property type="protein sequence ID" value="TQN44267.1"/>
    <property type="molecule type" value="Genomic_DNA"/>
</dbReference>
<dbReference type="Proteomes" id="UP000319865">
    <property type="component" value="Unassembled WGS sequence"/>
</dbReference>
<feature type="compositionally biased region" description="Polar residues" evidence="1">
    <location>
        <begin position="80"/>
        <end position="90"/>
    </location>
</feature>
<organism evidence="2 3">
    <name type="scientific">Blastococcus colisei</name>
    <dbReference type="NCBI Taxonomy" id="1564162"/>
    <lineage>
        <taxon>Bacteria</taxon>
        <taxon>Bacillati</taxon>
        <taxon>Actinomycetota</taxon>
        <taxon>Actinomycetes</taxon>
        <taxon>Geodermatophilales</taxon>
        <taxon>Geodermatophilaceae</taxon>
        <taxon>Blastococcus</taxon>
    </lineage>
</organism>
<reference evidence="2 3" key="1">
    <citation type="submission" date="2019-06" db="EMBL/GenBank/DDBJ databases">
        <title>Sequencing the genomes of 1000 actinobacteria strains.</title>
        <authorList>
            <person name="Klenk H.-P."/>
        </authorList>
    </citation>
    <scope>NUCLEOTIDE SEQUENCE [LARGE SCALE GENOMIC DNA]</scope>
    <source>
        <strain evidence="2 3">DSM 46837</strain>
    </source>
</reference>
<dbReference type="RefSeq" id="WP_170182522.1">
    <property type="nucleotide sequence ID" value="NZ_VFQE01000001.1"/>
</dbReference>
<accession>A0A543PJN3</accession>
<keyword evidence="3" id="KW-1185">Reference proteome</keyword>
<comment type="caution">
    <text evidence="2">The sequence shown here is derived from an EMBL/GenBank/DDBJ whole genome shotgun (WGS) entry which is preliminary data.</text>
</comment>
<name>A0A543PJN3_9ACTN</name>
<evidence type="ECO:0000313" key="2">
    <source>
        <dbReference type="EMBL" id="TQN44267.1"/>
    </source>
</evidence>
<evidence type="ECO:0000256" key="1">
    <source>
        <dbReference type="SAM" id="MobiDB-lite"/>
    </source>
</evidence>
<proteinExistence type="predicted"/>
<protein>
    <submittedName>
        <fullName evidence="2">Uncharacterized protein</fullName>
    </submittedName>
</protein>
<evidence type="ECO:0000313" key="3">
    <source>
        <dbReference type="Proteomes" id="UP000319865"/>
    </source>
</evidence>